<dbReference type="AlphaFoldDB" id="A0A914CG22"/>
<evidence type="ECO:0000313" key="2">
    <source>
        <dbReference type="Proteomes" id="UP000887540"/>
    </source>
</evidence>
<feature type="domain" description="AMP-dependent synthetase/ligase" evidence="1">
    <location>
        <begin position="103"/>
        <end position="211"/>
    </location>
</feature>
<dbReference type="GO" id="GO:0043041">
    <property type="term" value="P:amino acid activation for nonribosomal peptide biosynthetic process"/>
    <property type="evidence" value="ECO:0007669"/>
    <property type="project" value="TreeGrafter"/>
</dbReference>
<dbReference type="Gene3D" id="2.130.10.10">
    <property type="entry name" value="YVTN repeat-like/Quinoprotein amine dehydrogenase"/>
    <property type="match status" value="1"/>
</dbReference>
<name>A0A914CG22_9BILA</name>
<dbReference type="InterPro" id="IPR000873">
    <property type="entry name" value="AMP-dep_synth/lig_dom"/>
</dbReference>
<dbReference type="WBParaSite" id="ACRNAN_scaffold10474.g7563.t1">
    <property type="protein sequence ID" value="ACRNAN_scaffold10474.g7563.t1"/>
    <property type="gene ID" value="ACRNAN_scaffold10474.g7563"/>
</dbReference>
<organism evidence="2 3">
    <name type="scientific">Acrobeloides nanus</name>
    <dbReference type="NCBI Taxonomy" id="290746"/>
    <lineage>
        <taxon>Eukaryota</taxon>
        <taxon>Metazoa</taxon>
        <taxon>Ecdysozoa</taxon>
        <taxon>Nematoda</taxon>
        <taxon>Chromadorea</taxon>
        <taxon>Rhabditida</taxon>
        <taxon>Tylenchina</taxon>
        <taxon>Cephalobomorpha</taxon>
        <taxon>Cephaloboidea</taxon>
        <taxon>Cephalobidae</taxon>
        <taxon>Acrobeloides</taxon>
    </lineage>
</organism>
<sequence length="570" mass="64626">MFIVERIQQILCRFKNCLIGIAIEKHDWANLAVVRGVLNSGNAFISLPTESEEYTWRICERFLVSFVISRRRFSGWECDWNYSSVLNLFFTLLRNDSLSFLEVTHEKIAYAIQTSGTTGEPKIVHVPYSCIIPNIVDFAWRFNIHDESRILFLTSLHFDPSIVEIFLHFLTNCDIVIVPDEIRTQPFLLQQVLSSFNFDFVQITPSLLRLLDYQFLQTFLFGPFSRFPTNKCLLTNDQASLMVDDDGKLEISVSGRIKPSGVKPMFEVEDFVISHYPNVIFAKLLFIETSRILVTQRIPGSPNLSLKALKKEFPRFYCPTRIVDLECNIPVTSNGKVDDDSLKEIVRKRVQLQNSTLIFSTLAENYDIHEIHESNATLNSLGVDSLAAADMAYTFAKILRPPFDDFTYFMQFLLNPNTTVADLYRILTHGNSSDLIPDGVDTSTGIAQTDIIEISLGTALKFWATEKWCWNSSKCIDASPISYKGVTYVGSHSGRFVGVESNSGKIILNLKVKGRIQGTCAVHGNYVAFGTFNGTVHIVDLKSGTLEHSFLVDGQIKMTPIFDEHCHLYF</sequence>
<keyword evidence="2" id="KW-1185">Reference proteome</keyword>
<dbReference type="SUPFAM" id="SSF56801">
    <property type="entry name" value="Acetyl-CoA synthetase-like"/>
    <property type="match status" value="1"/>
</dbReference>
<dbReference type="Gene3D" id="3.40.50.980">
    <property type="match status" value="2"/>
</dbReference>
<dbReference type="PANTHER" id="PTHR44394">
    <property type="entry name" value="BETA-ALANINE-ACTIVATING ENZYME"/>
    <property type="match status" value="1"/>
</dbReference>
<dbReference type="InterPro" id="IPR052091">
    <property type="entry name" value="Beta-ala_Activ/Resist"/>
</dbReference>
<dbReference type="SUPFAM" id="SSF50998">
    <property type="entry name" value="Quinoprotein alcohol dehydrogenase-like"/>
    <property type="match status" value="1"/>
</dbReference>
<dbReference type="Proteomes" id="UP000887540">
    <property type="component" value="Unplaced"/>
</dbReference>
<proteinExistence type="predicted"/>
<dbReference type="SMART" id="SM00564">
    <property type="entry name" value="PQQ"/>
    <property type="match status" value="2"/>
</dbReference>
<dbReference type="Pfam" id="PF00501">
    <property type="entry name" value="AMP-binding"/>
    <property type="match status" value="1"/>
</dbReference>
<dbReference type="InterPro" id="IPR018391">
    <property type="entry name" value="PQQ_b-propeller_rpt"/>
</dbReference>
<evidence type="ECO:0000259" key="1">
    <source>
        <dbReference type="Pfam" id="PF00501"/>
    </source>
</evidence>
<reference evidence="3" key="1">
    <citation type="submission" date="2022-11" db="UniProtKB">
        <authorList>
            <consortium name="WormBaseParasite"/>
        </authorList>
    </citation>
    <scope>IDENTIFICATION</scope>
</reference>
<dbReference type="PANTHER" id="PTHR44394:SF1">
    <property type="entry name" value="BETA-ALANINE-ACTIVATING ENZYME"/>
    <property type="match status" value="1"/>
</dbReference>
<dbReference type="InterPro" id="IPR015943">
    <property type="entry name" value="WD40/YVTN_repeat-like_dom_sf"/>
</dbReference>
<accession>A0A914CG22</accession>
<dbReference type="InterPro" id="IPR011047">
    <property type="entry name" value="Quinoprotein_ADH-like_sf"/>
</dbReference>
<evidence type="ECO:0000313" key="3">
    <source>
        <dbReference type="WBParaSite" id="ACRNAN_scaffold10474.g7563.t1"/>
    </source>
</evidence>
<protein>
    <submittedName>
        <fullName evidence="3">AMP-dependent synthetase/ligase domain-containing protein</fullName>
    </submittedName>
</protein>